<dbReference type="AlphaFoldDB" id="A0AAJ2N522"/>
<dbReference type="Pfam" id="PF00580">
    <property type="entry name" value="UvrD-helicase"/>
    <property type="match status" value="1"/>
</dbReference>
<dbReference type="GO" id="GO:0043138">
    <property type="term" value="F:3'-5' DNA helicase activity"/>
    <property type="evidence" value="ECO:0007669"/>
    <property type="project" value="TreeGrafter"/>
</dbReference>
<organism evidence="7 8">
    <name type="scientific">Paenibacillus suaedae</name>
    <dbReference type="NCBI Taxonomy" id="3077233"/>
    <lineage>
        <taxon>Bacteria</taxon>
        <taxon>Bacillati</taxon>
        <taxon>Bacillota</taxon>
        <taxon>Bacilli</taxon>
        <taxon>Bacillales</taxon>
        <taxon>Paenibacillaceae</taxon>
        <taxon>Paenibacillus</taxon>
    </lineage>
</organism>
<dbReference type="InterPro" id="IPR014016">
    <property type="entry name" value="UvrD-like_ATP-bd"/>
</dbReference>
<reference evidence="8" key="1">
    <citation type="submission" date="2023-09" db="EMBL/GenBank/DDBJ databases">
        <title>Paenibacillus sp. chi10 Genome sequencing and assembly.</title>
        <authorList>
            <person name="Kim I."/>
        </authorList>
    </citation>
    <scope>NUCLEOTIDE SEQUENCE [LARGE SCALE GENOMIC DNA]</scope>
    <source>
        <strain evidence="8">chi10</strain>
    </source>
</reference>
<gene>
    <name evidence="7" type="primary">helD</name>
    <name evidence="7" type="ORF">RQP50_18810</name>
</gene>
<comment type="caution">
    <text evidence="7">The sequence shown here is derived from an EMBL/GenBank/DDBJ whole genome shotgun (WGS) entry which is preliminary data.</text>
</comment>
<keyword evidence="1 5" id="KW-0547">Nucleotide-binding</keyword>
<protein>
    <submittedName>
        <fullName evidence="7">RNA polymerase recycling motor HelD</fullName>
    </submittedName>
</protein>
<dbReference type="InterPro" id="IPR048228">
    <property type="entry name" value="HelD_bacillota"/>
</dbReference>
<keyword evidence="8" id="KW-1185">Reference proteome</keyword>
<dbReference type="GO" id="GO:0005829">
    <property type="term" value="C:cytosol"/>
    <property type="evidence" value="ECO:0007669"/>
    <property type="project" value="TreeGrafter"/>
</dbReference>
<evidence type="ECO:0000256" key="1">
    <source>
        <dbReference type="ARBA" id="ARBA00022741"/>
    </source>
</evidence>
<evidence type="ECO:0000256" key="5">
    <source>
        <dbReference type="PROSITE-ProRule" id="PRU00560"/>
    </source>
</evidence>
<dbReference type="GO" id="GO:0003677">
    <property type="term" value="F:DNA binding"/>
    <property type="evidence" value="ECO:0007669"/>
    <property type="project" value="InterPro"/>
</dbReference>
<dbReference type="GO" id="GO:0016787">
    <property type="term" value="F:hydrolase activity"/>
    <property type="evidence" value="ECO:0007669"/>
    <property type="project" value="UniProtKB-UniRule"/>
</dbReference>
<dbReference type="Proteomes" id="UP001250538">
    <property type="component" value="Unassembled WGS sequence"/>
</dbReference>
<name>A0AAJ2N522_9BACL</name>
<evidence type="ECO:0000256" key="2">
    <source>
        <dbReference type="ARBA" id="ARBA00022801"/>
    </source>
</evidence>
<evidence type="ECO:0000313" key="8">
    <source>
        <dbReference type="Proteomes" id="UP001250538"/>
    </source>
</evidence>
<dbReference type="NCBIfam" id="NF041464">
    <property type="entry name" value="HelD_BACSU"/>
    <property type="match status" value="1"/>
</dbReference>
<dbReference type="SUPFAM" id="SSF52540">
    <property type="entry name" value="P-loop containing nucleoside triphosphate hydrolases"/>
    <property type="match status" value="1"/>
</dbReference>
<dbReference type="Pfam" id="PF13538">
    <property type="entry name" value="UvrD_C_2"/>
    <property type="match status" value="1"/>
</dbReference>
<dbReference type="GO" id="GO:0000725">
    <property type="term" value="P:recombinational repair"/>
    <property type="evidence" value="ECO:0007669"/>
    <property type="project" value="TreeGrafter"/>
</dbReference>
<dbReference type="PROSITE" id="PS51198">
    <property type="entry name" value="UVRD_HELICASE_ATP_BIND"/>
    <property type="match status" value="1"/>
</dbReference>
<feature type="domain" description="UvrD-like helicase ATP-binding" evidence="6">
    <location>
        <begin position="211"/>
        <end position="620"/>
    </location>
</feature>
<evidence type="ECO:0000256" key="4">
    <source>
        <dbReference type="ARBA" id="ARBA00022840"/>
    </source>
</evidence>
<accession>A0AAJ2N522</accession>
<proteinExistence type="predicted"/>
<dbReference type="Gene3D" id="3.40.50.300">
    <property type="entry name" value="P-loop containing nucleotide triphosphate hydrolases"/>
    <property type="match status" value="2"/>
</dbReference>
<dbReference type="InterPro" id="IPR027417">
    <property type="entry name" value="P-loop_NTPase"/>
</dbReference>
<keyword evidence="2 5" id="KW-0378">Hydrolase</keyword>
<evidence type="ECO:0000259" key="6">
    <source>
        <dbReference type="PROSITE" id="PS51198"/>
    </source>
</evidence>
<sequence length="792" mass="91653">MSTKEEQWRLEEERATRVMEAIEQHIEPLQQDIGDIKHEVVEFRKAFWDDVKINMDDINEAIETFASMKQQAEVLTEREHRHRHAARQLDVLTRMAKSPYFARIDFKEDGEMRGEEIYLGIGSFRNEEGEFFVYDWRAPVSSLYYDFPPGPARYTTPVGEIEGTMELKRQFLISEGRFRGMFDTGVTIGDELLRQMLSQPSAEHMKSIVATIQQEQNRIIRNERSGVLIVTGPAGSGKTSTALQRIAYLLYRYRETLQAEQIVLFSPNPLFNRYVSTVLPELGERNMEQTTFQDYLEHRLGSSFKLEHPFEQMEYSLTAAEEPGYSARMEAIRFKASRNYIDMIHAYVQWLGTEGLQLHDICFRDEVIVTAEQIHSQLYRYDASLPLPNRLRLLAEWLRGELHRAAKQERKKAWVDEEVEMLDDDAYHEAYMKLQRKKQFSEETFDDFQRERDWLAASIVNEHFKSLYSQVKKLGFIDMEGTYRQLFAMPDVSERCAAAGTLPAEWRTICADTEARLLSGEMPFEDATPYLYLNECIKGFRVNTSIRQLFIDEAQDYSPFQFALLRRMFPRCSMTLLGDWEQAIYPHAGEQDINSSWLSSDMRGNSSTETFHLTRSYRTTRPIMEFARYLAMDGDRIEPFDRAGNLPTVTVVESGAQRDRLVADRIRQLLQEGHRNVAVICKTAQESKEAYEALQNEISIYLVEQDTASFHEGALVIPSYLAKGVEFDAVVIYDASEAAYGRANEQKLLYVSCTRAMHELHVFCVGKPSPWLAAVPAETYLSLLDPNKADRE</sequence>
<dbReference type="PANTHER" id="PTHR11070:SF17">
    <property type="entry name" value="DNA HELICASE IV"/>
    <property type="match status" value="1"/>
</dbReference>
<keyword evidence="4 5" id="KW-0067">ATP-binding</keyword>
<dbReference type="GO" id="GO:0005524">
    <property type="term" value="F:ATP binding"/>
    <property type="evidence" value="ECO:0007669"/>
    <property type="project" value="UniProtKB-UniRule"/>
</dbReference>
<dbReference type="InterPro" id="IPR000212">
    <property type="entry name" value="DNA_helicase_UvrD/REP"/>
</dbReference>
<dbReference type="EMBL" id="JAVYAA010000004">
    <property type="protein sequence ID" value="MDT8978282.1"/>
    <property type="molecule type" value="Genomic_DNA"/>
</dbReference>
<feature type="binding site" evidence="5">
    <location>
        <begin position="232"/>
        <end position="239"/>
    </location>
    <ligand>
        <name>ATP</name>
        <dbReference type="ChEBI" id="CHEBI:30616"/>
    </ligand>
</feature>
<dbReference type="InterPro" id="IPR027785">
    <property type="entry name" value="UvrD-like_helicase_C"/>
</dbReference>
<dbReference type="RefSeq" id="WP_315746348.1">
    <property type="nucleotide sequence ID" value="NZ_JAVYAA010000004.1"/>
</dbReference>
<dbReference type="PANTHER" id="PTHR11070">
    <property type="entry name" value="UVRD / RECB / PCRA DNA HELICASE FAMILY MEMBER"/>
    <property type="match status" value="1"/>
</dbReference>
<evidence type="ECO:0000313" key="7">
    <source>
        <dbReference type="EMBL" id="MDT8978282.1"/>
    </source>
</evidence>
<keyword evidence="3 5" id="KW-0347">Helicase</keyword>
<evidence type="ECO:0000256" key="3">
    <source>
        <dbReference type="ARBA" id="ARBA00022806"/>
    </source>
</evidence>